<evidence type="ECO:0000313" key="3">
    <source>
        <dbReference type="Proteomes" id="UP000026961"/>
    </source>
</evidence>
<reference evidence="2" key="2">
    <citation type="submission" date="2018-05" db="EMBL/GenBank/DDBJ databases">
        <title>OgluRS3 (Oryza glumaepatula Reference Sequence Version 3).</title>
        <authorList>
            <person name="Zhang J."/>
            <person name="Kudrna D."/>
            <person name="Lee S."/>
            <person name="Talag J."/>
            <person name="Welchert J."/>
            <person name="Wing R.A."/>
        </authorList>
    </citation>
    <scope>NUCLEOTIDE SEQUENCE [LARGE SCALE GENOMIC DNA]</scope>
</reference>
<reference evidence="2" key="1">
    <citation type="submission" date="2015-04" db="UniProtKB">
        <authorList>
            <consortium name="EnsemblPlants"/>
        </authorList>
    </citation>
    <scope>IDENTIFICATION</scope>
</reference>
<name>A0A0E0BME3_9ORYZ</name>
<dbReference type="Proteomes" id="UP000026961">
    <property type="component" value="Chromosome 11"/>
</dbReference>
<proteinExistence type="predicted"/>
<accession>A0A0E0BME3</accession>
<keyword evidence="3" id="KW-1185">Reference proteome</keyword>
<evidence type="ECO:0000256" key="1">
    <source>
        <dbReference type="SAM" id="MobiDB-lite"/>
    </source>
</evidence>
<dbReference type="eggNOG" id="ENOG502R50M">
    <property type="taxonomic scope" value="Eukaryota"/>
</dbReference>
<dbReference type="AlphaFoldDB" id="A0A0E0BME3"/>
<sequence length="112" mass="12463">MAMAMQKIRALGGRRQWRAGAACRQIQARTPRKSATKLHMETDCRKILIRHENPSPLERANVQEPKKIVEKVNGYPEEKYFRTAPPADGWGGSRWRGKQGSGGGGSFLSTNG</sequence>
<organism evidence="2">
    <name type="scientific">Oryza glumipatula</name>
    <dbReference type="NCBI Taxonomy" id="40148"/>
    <lineage>
        <taxon>Eukaryota</taxon>
        <taxon>Viridiplantae</taxon>
        <taxon>Streptophyta</taxon>
        <taxon>Embryophyta</taxon>
        <taxon>Tracheophyta</taxon>
        <taxon>Spermatophyta</taxon>
        <taxon>Magnoliopsida</taxon>
        <taxon>Liliopsida</taxon>
        <taxon>Poales</taxon>
        <taxon>Poaceae</taxon>
        <taxon>BOP clade</taxon>
        <taxon>Oryzoideae</taxon>
        <taxon>Oryzeae</taxon>
        <taxon>Oryzinae</taxon>
        <taxon>Oryza</taxon>
    </lineage>
</organism>
<protein>
    <submittedName>
        <fullName evidence="2">Uncharacterized protein</fullName>
    </submittedName>
</protein>
<dbReference type="HOGENOM" id="CLU_2149773_0_0_1"/>
<feature type="region of interest" description="Disordered" evidence="1">
    <location>
        <begin position="80"/>
        <end position="112"/>
    </location>
</feature>
<feature type="compositionally biased region" description="Gly residues" evidence="1">
    <location>
        <begin position="89"/>
        <end position="106"/>
    </location>
</feature>
<evidence type="ECO:0000313" key="2">
    <source>
        <dbReference type="EnsemblPlants" id="OGLUM11G22670.1"/>
    </source>
</evidence>
<dbReference type="EnsemblPlants" id="OGLUM11G22670.1">
    <property type="protein sequence ID" value="OGLUM11G22670.1"/>
    <property type="gene ID" value="OGLUM11G22670"/>
</dbReference>
<dbReference type="Gramene" id="OGLUM11G22670.1">
    <property type="protein sequence ID" value="OGLUM11G22670.1"/>
    <property type="gene ID" value="OGLUM11G22670"/>
</dbReference>